<keyword evidence="3" id="KW-1185">Reference proteome</keyword>
<feature type="chain" id="PRO_5047061121" description="Cupin domain-containing protein" evidence="1">
    <location>
        <begin position="18"/>
        <end position="118"/>
    </location>
</feature>
<comment type="caution">
    <text evidence="2">The sequence shown here is derived from an EMBL/GenBank/DDBJ whole genome shotgun (WGS) entry which is preliminary data.</text>
</comment>
<protein>
    <recommendedName>
        <fullName evidence="4">Cupin domain-containing protein</fullName>
    </recommendedName>
</protein>
<evidence type="ECO:0000313" key="2">
    <source>
        <dbReference type="EMBL" id="MDN3689084.1"/>
    </source>
</evidence>
<sequence length="118" mass="13044">MKNLFILSLVFFCGSLAAQNQETPESGEKVIIDNDKIKVIEHFSWPQGDVCGLGMHHHEPHLTVVLTDAKVKITPENGDAQEIEVESGTSIWFGDAETHAVINSGNQPTKMVLVYLKE</sequence>
<dbReference type="Proteomes" id="UP001236663">
    <property type="component" value="Unassembled WGS sequence"/>
</dbReference>
<reference evidence="3" key="1">
    <citation type="journal article" date="2019" name="Int. J. Syst. Evol. Microbiol.">
        <title>The Global Catalogue of Microorganisms (GCM) 10K type strain sequencing project: providing services to taxonomists for standard genome sequencing and annotation.</title>
        <authorList>
            <consortium name="The Broad Institute Genomics Platform"/>
            <consortium name="The Broad Institute Genome Sequencing Center for Infectious Disease"/>
            <person name="Wu L."/>
            <person name="Ma J."/>
        </authorList>
    </citation>
    <scope>NUCLEOTIDE SEQUENCE [LARGE SCALE GENOMIC DNA]</scope>
    <source>
        <strain evidence="3">CECT 7706</strain>
    </source>
</reference>
<dbReference type="EMBL" id="JAUFQS010000018">
    <property type="protein sequence ID" value="MDN3689084.1"/>
    <property type="molecule type" value="Genomic_DNA"/>
</dbReference>
<accession>A0ABT8CAU5</accession>
<evidence type="ECO:0008006" key="4">
    <source>
        <dbReference type="Google" id="ProtNLM"/>
    </source>
</evidence>
<feature type="signal peptide" evidence="1">
    <location>
        <begin position="1"/>
        <end position="17"/>
    </location>
</feature>
<dbReference type="Gene3D" id="2.60.120.10">
    <property type="entry name" value="Jelly Rolls"/>
    <property type="match status" value="1"/>
</dbReference>
<proteinExistence type="predicted"/>
<name>A0ABT8CAU5_9BACT</name>
<organism evidence="2 3">
    <name type="scientific">Cyclobacterium jeungdonense</name>
    <dbReference type="NCBI Taxonomy" id="708087"/>
    <lineage>
        <taxon>Bacteria</taxon>
        <taxon>Pseudomonadati</taxon>
        <taxon>Bacteroidota</taxon>
        <taxon>Cytophagia</taxon>
        <taxon>Cytophagales</taxon>
        <taxon>Cyclobacteriaceae</taxon>
        <taxon>Cyclobacterium</taxon>
    </lineage>
</organism>
<dbReference type="InterPro" id="IPR011051">
    <property type="entry name" value="RmlC_Cupin_sf"/>
</dbReference>
<keyword evidence="1" id="KW-0732">Signal</keyword>
<dbReference type="RefSeq" id="WP_163387469.1">
    <property type="nucleotide sequence ID" value="NZ_JAUFQS010000018.1"/>
</dbReference>
<gene>
    <name evidence="2" type="ORF">QWZ15_14690</name>
</gene>
<evidence type="ECO:0000256" key="1">
    <source>
        <dbReference type="SAM" id="SignalP"/>
    </source>
</evidence>
<evidence type="ECO:0000313" key="3">
    <source>
        <dbReference type="Proteomes" id="UP001236663"/>
    </source>
</evidence>
<dbReference type="SUPFAM" id="SSF51182">
    <property type="entry name" value="RmlC-like cupins"/>
    <property type="match status" value="1"/>
</dbReference>
<dbReference type="InterPro" id="IPR014710">
    <property type="entry name" value="RmlC-like_jellyroll"/>
</dbReference>